<proteinExistence type="predicted"/>
<dbReference type="Proteomes" id="UP001589793">
    <property type="component" value="Unassembled WGS sequence"/>
</dbReference>
<gene>
    <name evidence="2" type="ORF">ACFFF6_19325</name>
</gene>
<name>A0ABV6RIB8_9MICO</name>
<keyword evidence="3" id="KW-1185">Reference proteome</keyword>
<protein>
    <submittedName>
        <fullName evidence="2">Uncharacterized protein</fullName>
    </submittedName>
</protein>
<sequence>RRAPAPRDAAATAATVDAALQARGAGDSRAARELEDLFSDRVPGDGARDDVAEGSTGLEESAPPVSLWIEDAAQGGPEHARVVQDVIDEDHYDERDSEEDEDALAFQEIADDPEATR</sequence>
<feature type="compositionally biased region" description="Basic and acidic residues" evidence="1">
    <location>
        <begin position="36"/>
        <end position="51"/>
    </location>
</feature>
<feature type="region of interest" description="Disordered" evidence="1">
    <location>
        <begin position="36"/>
        <end position="63"/>
    </location>
</feature>
<feature type="non-terminal residue" evidence="2">
    <location>
        <position position="1"/>
    </location>
</feature>
<evidence type="ECO:0000313" key="3">
    <source>
        <dbReference type="Proteomes" id="UP001589793"/>
    </source>
</evidence>
<feature type="region of interest" description="Disordered" evidence="1">
    <location>
        <begin position="89"/>
        <end position="117"/>
    </location>
</feature>
<dbReference type="RefSeq" id="WP_376983153.1">
    <property type="nucleotide sequence ID" value="NZ_JBHLSV010000040.1"/>
</dbReference>
<organism evidence="2 3">
    <name type="scientific">Brachybacterium hainanense</name>
    <dbReference type="NCBI Taxonomy" id="1541174"/>
    <lineage>
        <taxon>Bacteria</taxon>
        <taxon>Bacillati</taxon>
        <taxon>Actinomycetota</taxon>
        <taxon>Actinomycetes</taxon>
        <taxon>Micrococcales</taxon>
        <taxon>Dermabacteraceae</taxon>
        <taxon>Brachybacterium</taxon>
    </lineage>
</organism>
<reference evidence="2 3" key="1">
    <citation type="submission" date="2024-09" db="EMBL/GenBank/DDBJ databases">
        <authorList>
            <person name="Sun Q."/>
            <person name="Mori K."/>
        </authorList>
    </citation>
    <scope>NUCLEOTIDE SEQUENCE [LARGE SCALE GENOMIC DNA]</scope>
    <source>
        <strain evidence="2 3">CICC 10874</strain>
    </source>
</reference>
<comment type="caution">
    <text evidence="2">The sequence shown here is derived from an EMBL/GenBank/DDBJ whole genome shotgun (WGS) entry which is preliminary data.</text>
</comment>
<dbReference type="EMBL" id="JBHLSV010000040">
    <property type="protein sequence ID" value="MFC0676107.1"/>
    <property type="molecule type" value="Genomic_DNA"/>
</dbReference>
<evidence type="ECO:0000256" key="1">
    <source>
        <dbReference type="SAM" id="MobiDB-lite"/>
    </source>
</evidence>
<evidence type="ECO:0000313" key="2">
    <source>
        <dbReference type="EMBL" id="MFC0676107.1"/>
    </source>
</evidence>
<accession>A0ABV6RIB8</accession>